<dbReference type="SUPFAM" id="SSF54427">
    <property type="entry name" value="NTF2-like"/>
    <property type="match status" value="1"/>
</dbReference>
<name>A0A6L5JVX1_RHOTE</name>
<evidence type="ECO:0000313" key="7">
    <source>
        <dbReference type="EMBL" id="MQY51191.1"/>
    </source>
</evidence>
<evidence type="ECO:0000256" key="4">
    <source>
        <dbReference type="SAM" id="MobiDB-lite"/>
    </source>
</evidence>
<evidence type="ECO:0000256" key="3">
    <source>
        <dbReference type="PROSITE-ProRule" id="PRU00339"/>
    </source>
</evidence>
<dbReference type="InterPro" id="IPR056203">
    <property type="entry name" value="Cds6_C"/>
</dbReference>
<dbReference type="InterPro" id="IPR032710">
    <property type="entry name" value="NTF2-like_dom_sf"/>
</dbReference>
<feature type="repeat" description="TPR" evidence="3">
    <location>
        <begin position="107"/>
        <end position="140"/>
    </location>
</feature>
<dbReference type="PANTHER" id="PTHR44943:SF8">
    <property type="entry name" value="TPR REPEAT-CONTAINING PROTEIN MJ0263"/>
    <property type="match status" value="1"/>
</dbReference>
<dbReference type="Pfam" id="PF24125">
    <property type="entry name" value="Cds6_C"/>
    <property type="match status" value="1"/>
</dbReference>
<evidence type="ECO:0000313" key="8">
    <source>
        <dbReference type="Proteomes" id="UP000480275"/>
    </source>
</evidence>
<dbReference type="InterPro" id="IPR011990">
    <property type="entry name" value="TPR-like_helical_dom_sf"/>
</dbReference>
<accession>A0A6L5JVX1</accession>
<keyword evidence="2 3" id="KW-0802">TPR repeat</keyword>
<protein>
    <submittedName>
        <fullName evidence="7">Tetratricopeptide repeat protein</fullName>
    </submittedName>
</protein>
<feature type="chain" id="PRO_5026948593" evidence="5">
    <location>
        <begin position="41"/>
        <end position="376"/>
    </location>
</feature>
<dbReference type="EMBL" id="WIXJ01000002">
    <property type="protein sequence ID" value="MQY51191.1"/>
    <property type="molecule type" value="Genomic_DNA"/>
</dbReference>
<feature type="region of interest" description="Disordered" evidence="4">
    <location>
        <begin position="209"/>
        <end position="267"/>
    </location>
</feature>
<evidence type="ECO:0000256" key="2">
    <source>
        <dbReference type="ARBA" id="ARBA00022803"/>
    </source>
</evidence>
<dbReference type="PANTHER" id="PTHR44943">
    <property type="entry name" value="CELLULOSE SYNTHASE OPERON PROTEIN C"/>
    <property type="match status" value="1"/>
</dbReference>
<feature type="compositionally biased region" description="Basic and acidic residues" evidence="4">
    <location>
        <begin position="238"/>
        <end position="252"/>
    </location>
</feature>
<proteinExistence type="predicted"/>
<feature type="signal peptide" evidence="5">
    <location>
        <begin position="1"/>
        <end position="40"/>
    </location>
</feature>
<keyword evidence="1" id="KW-0677">Repeat</keyword>
<feature type="domain" description="Cds6 C-terminal" evidence="6">
    <location>
        <begin position="270"/>
        <end position="373"/>
    </location>
</feature>
<dbReference type="PROSITE" id="PS50005">
    <property type="entry name" value="TPR"/>
    <property type="match status" value="1"/>
</dbReference>
<comment type="caution">
    <text evidence="7">The sequence shown here is derived from an EMBL/GenBank/DDBJ whole genome shotgun (WGS) entry which is preliminary data.</text>
</comment>
<dbReference type="SMART" id="SM00028">
    <property type="entry name" value="TPR"/>
    <property type="match status" value="3"/>
</dbReference>
<dbReference type="Pfam" id="PF14559">
    <property type="entry name" value="TPR_19"/>
    <property type="match status" value="1"/>
</dbReference>
<dbReference type="Gene3D" id="3.10.450.50">
    <property type="match status" value="1"/>
</dbReference>
<dbReference type="InterPro" id="IPR051685">
    <property type="entry name" value="Ycf3/AcsC/BcsC/TPR_MFPF"/>
</dbReference>
<dbReference type="Gene3D" id="1.25.40.10">
    <property type="entry name" value="Tetratricopeptide repeat domain"/>
    <property type="match status" value="1"/>
</dbReference>
<sequence>MPPAFPTARAVRPLPSRLSRPLSALLVGLCLSVAAPFAFADDLPDAQRMLRQGQFPQALEKVDSYLSSKPKDAQGRFLRGVILTEMGRSADAIATFTRLTEDYPELPEPYNNLAVLYAQQKQYDKARTALEMAIRTHPSYAVAHENLGDIYAKLASQAYDKALQIDSSNTTAQSKLSLIRELISTSGKPGVKPTATARPAAEPVRVAATDTTTRTAPPAPVAPLPAPAPAKPAVIEKPAVKAPEKTVEKAAESRPATPARSDANTAENDINRALQGWAAAWARKDVKAYLGYYASDFQTPNGVSRKEWEAERAQRIDKPGKLQVSVEDVRVTLNGDKATVRFRQFYRSASLKSSAMKTVVLVRSGAKWLIQQERIG</sequence>
<reference evidence="7 8" key="1">
    <citation type="submission" date="2019-10" db="EMBL/GenBank/DDBJ databases">
        <title>Whole-genome sequence of the purple nonsulfur photosynthetic bacterium Rhodocyclus tenuis.</title>
        <authorList>
            <person name="Kyndt J.A."/>
            <person name="Meyer T.E."/>
        </authorList>
    </citation>
    <scope>NUCLEOTIDE SEQUENCE [LARGE SCALE GENOMIC DNA]</scope>
    <source>
        <strain evidence="7 8">DSM 110</strain>
    </source>
</reference>
<evidence type="ECO:0000259" key="6">
    <source>
        <dbReference type="Pfam" id="PF24125"/>
    </source>
</evidence>
<dbReference type="AlphaFoldDB" id="A0A6L5JVX1"/>
<evidence type="ECO:0000256" key="1">
    <source>
        <dbReference type="ARBA" id="ARBA00022737"/>
    </source>
</evidence>
<dbReference type="InterPro" id="IPR019734">
    <property type="entry name" value="TPR_rpt"/>
</dbReference>
<dbReference type="SUPFAM" id="SSF48452">
    <property type="entry name" value="TPR-like"/>
    <property type="match status" value="1"/>
</dbReference>
<gene>
    <name evidence="7" type="ORF">GHK24_05310</name>
</gene>
<dbReference type="OrthoDB" id="5294075at2"/>
<evidence type="ECO:0000256" key="5">
    <source>
        <dbReference type="SAM" id="SignalP"/>
    </source>
</evidence>
<feature type="compositionally biased region" description="Pro residues" evidence="4">
    <location>
        <begin position="217"/>
        <end position="230"/>
    </location>
</feature>
<keyword evidence="5" id="KW-0732">Signal</keyword>
<organism evidence="7 8">
    <name type="scientific">Rhodocyclus tenuis</name>
    <name type="common">Rhodospirillum tenue</name>
    <dbReference type="NCBI Taxonomy" id="1066"/>
    <lineage>
        <taxon>Bacteria</taxon>
        <taxon>Pseudomonadati</taxon>
        <taxon>Pseudomonadota</taxon>
        <taxon>Betaproteobacteria</taxon>
        <taxon>Rhodocyclales</taxon>
        <taxon>Rhodocyclaceae</taxon>
        <taxon>Rhodocyclus</taxon>
    </lineage>
</organism>
<dbReference type="Proteomes" id="UP000480275">
    <property type="component" value="Unassembled WGS sequence"/>
</dbReference>